<dbReference type="EMBL" id="JASXSZ010000006">
    <property type="protein sequence ID" value="MDL9981044.1"/>
    <property type="molecule type" value="Genomic_DNA"/>
</dbReference>
<sequence length="200" mass="22098">MVSTSDRIPAAQRREQIIEAATRAFGEQGYYGATTDRIAREAGISQPYVLRLFGSKEQLFIEVLERVCARILESFDAAITAVPEGVDDIRPFIGDAYVSLVKTDRGILLSLMQGFILGHDPAIGPVARRGFMRIYDRLRAVMPADDAMRFMAQGMLINTLIASGLPLELKHGRNIEELMECAFGDELGLVLEELHADARG</sequence>
<reference evidence="6 7" key="1">
    <citation type="submission" date="2023-06" db="EMBL/GenBank/DDBJ databases">
        <title>Microbacterium sp. nov., isolated from a waste landfill.</title>
        <authorList>
            <person name="Wen W."/>
        </authorList>
    </citation>
    <scope>NUCLEOTIDE SEQUENCE [LARGE SCALE GENOMIC DNA]</scope>
    <source>
        <strain evidence="6 7">ASV49</strain>
    </source>
</reference>
<keyword evidence="3" id="KW-0804">Transcription</keyword>
<keyword evidence="7" id="KW-1185">Reference proteome</keyword>
<protein>
    <submittedName>
        <fullName evidence="6">TetR/AcrR family transcriptional regulator</fullName>
    </submittedName>
</protein>
<keyword evidence="1" id="KW-0805">Transcription regulation</keyword>
<dbReference type="Proteomes" id="UP001235064">
    <property type="component" value="Unassembled WGS sequence"/>
</dbReference>
<organism evidence="6 7">
    <name type="scientific">Microbacterium candidum</name>
    <dbReference type="NCBI Taxonomy" id="3041922"/>
    <lineage>
        <taxon>Bacteria</taxon>
        <taxon>Bacillati</taxon>
        <taxon>Actinomycetota</taxon>
        <taxon>Actinomycetes</taxon>
        <taxon>Micrococcales</taxon>
        <taxon>Microbacteriaceae</taxon>
        <taxon>Microbacterium</taxon>
    </lineage>
</organism>
<dbReference type="PROSITE" id="PS50977">
    <property type="entry name" value="HTH_TETR_2"/>
    <property type="match status" value="1"/>
</dbReference>
<dbReference type="InterPro" id="IPR050109">
    <property type="entry name" value="HTH-type_TetR-like_transc_reg"/>
</dbReference>
<evidence type="ECO:0000313" key="7">
    <source>
        <dbReference type="Proteomes" id="UP001235064"/>
    </source>
</evidence>
<dbReference type="PANTHER" id="PTHR30055">
    <property type="entry name" value="HTH-TYPE TRANSCRIPTIONAL REGULATOR RUTR"/>
    <property type="match status" value="1"/>
</dbReference>
<dbReference type="Gene3D" id="1.10.357.10">
    <property type="entry name" value="Tetracycline Repressor, domain 2"/>
    <property type="match status" value="1"/>
</dbReference>
<accession>A0ABT7N2W0</accession>
<evidence type="ECO:0000259" key="5">
    <source>
        <dbReference type="PROSITE" id="PS50977"/>
    </source>
</evidence>
<gene>
    <name evidence="6" type="ORF">QSV35_17050</name>
</gene>
<evidence type="ECO:0000256" key="3">
    <source>
        <dbReference type="ARBA" id="ARBA00023163"/>
    </source>
</evidence>
<evidence type="ECO:0000256" key="1">
    <source>
        <dbReference type="ARBA" id="ARBA00023015"/>
    </source>
</evidence>
<dbReference type="RefSeq" id="WP_286290028.1">
    <property type="nucleotide sequence ID" value="NZ_JASXSZ010000006.1"/>
</dbReference>
<dbReference type="PRINTS" id="PR00455">
    <property type="entry name" value="HTHTETR"/>
</dbReference>
<dbReference type="InterPro" id="IPR009057">
    <property type="entry name" value="Homeodomain-like_sf"/>
</dbReference>
<feature type="domain" description="HTH tetR-type" evidence="5">
    <location>
        <begin position="11"/>
        <end position="71"/>
    </location>
</feature>
<dbReference type="PANTHER" id="PTHR30055:SF234">
    <property type="entry name" value="HTH-TYPE TRANSCRIPTIONAL REGULATOR BETI"/>
    <property type="match status" value="1"/>
</dbReference>
<keyword evidence="2 4" id="KW-0238">DNA-binding</keyword>
<feature type="DNA-binding region" description="H-T-H motif" evidence="4">
    <location>
        <begin position="34"/>
        <end position="53"/>
    </location>
</feature>
<proteinExistence type="predicted"/>
<evidence type="ECO:0000256" key="2">
    <source>
        <dbReference type="ARBA" id="ARBA00023125"/>
    </source>
</evidence>
<dbReference type="Pfam" id="PF00440">
    <property type="entry name" value="TetR_N"/>
    <property type="match status" value="1"/>
</dbReference>
<evidence type="ECO:0000313" key="6">
    <source>
        <dbReference type="EMBL" id="MDL9981044.1"/>
    </source>
</evidence>
<dbReference type="InterPro" id="IPR001647">
    <property type="entry name" value="HTH_TetR"/>
</dbReference>
<name>A0ABT7N2W0_9MICO</name>
<dbReference type="SUPFAM" id="SSF46689">
    <property type="entry name" value="Homeodomain-like"/>
    <property type="match status" value="1"/>
</dbReference>
<evidence type="ECO:0000256" key="4">
    <source>
        <dbReference type="PROSITE-ProRule" id="PRU00335"/>
    </source>
</evidence>
<comment type="caution">
    <text evidence="6">The sequence shown here is derived from an EMBL/GenBank/DDBJ whole genome shotgun (WGS) entry which is preliminary data.</text>
</comment>